<comment type="caution">
    <text evidence="1">The sequence shown here is derived from an EMBL/GenBank/DDBJ whole genome shotgun (WGS) entry which is preliminary data.</text>
</comment>
<protein>
    <submittedName>
        <fullName evidence="1">Uncharacterized protein</fullName>
    </submittedName>
</protein>
<name>A0A2M9YQV7_9LEPT</name>
<accession>A0A2M9YQV7</accession>
<evidence type="ECO:0000313" key="3">
    <source>
        <dbReference type="Proteomes" id="UP000232149"/>
    </source>
</evidence>
<dbReference type="Proteomes" id="UP000232188">
    <property type="component" value="Unassembled WGS sequence"/>
</dbReference>
<gene>
    <name evidence="2" type="ORF">CH376_04420</name>
    <name evidence="1" type="ORF">CH380_07710</name>
</gene>
<dbReference type="AlphaFoldDB" id="A0A2M9YQV7"/>
<dbReference type="EMBL" id="NPDU01000008">
    <property type="protein sequence ID" value="PJZ63103.1"/>
    <property type="molecule type" value="Genomic_DNA"/>
</dbReference>
<evidence type="ECO:0000313" key="4">
    <source>
        <dbReference type="Proteomes" id="UP000232188"/>
    </source>
</evidence>
<evidence type="ECO:0000313" key="1">
    <source>
        <dbReference type="EMBL" id="PJZ53880.1"/>
    </source>
</evidence>
<reference evidence="3 4" key="1">
    <citation type="submission" date="2017-07" db="EMBL/GenBank/DDBJ databases">
        <title>Leptospira spp. isolated from tropical soils.</title>
        <authorList>
            <person name="Thibeaux R."/>
            <person name="Iraola G."/>
            <person name="Ferres I."/>
            <person name="Bierque E."/>
            <person name="Girault D."/>
            <person name="Soupe-Gilbert M.-E."/>
            <person name="Picardeau M."/>
            <person name="Goarant C."/>
        </authorList>
    </citation>
    <scope>NUCLEOTIDE SEQUENCE [LARGE SCALE GENOMIC DNA]</scope>
    <source>
        <strain evidence="1 4">FH2-B-C1</strain>
        <strain evidence="2 3">FH2-B-D1</strain>
    </source>
</reference>
<dbReference type="EMBL" id="NPDV01000005">
    <property type="protein sequence ID" value="PJZ53880.1"/>
    <property type="molecule type" value="Genomic_DNA"/>
</dbReference>
<keyword evidence="3" id="KW-1185">Reference proteome</keyword>
<proteinExistence type="predicted"/>
<dbReference type="Proteomes" id="UP000232149">
    <property type="component" value="Unassembled WGS sequence"/>
</dbReference>
<sequence length="69" mass="8244">MKRGSLISFTNLRFSKMFCQFRFEILKAGTLKKLLRFYELKTQGILPETSLVFFGRKRNKKFLTFIQNS</sequence>
<evidence type="ECO:0000313" key="2">
    <source>
        <dbReference type="EMBL" id="PJZ63103.1"/>
    </source>
</evidence>
<organism evidence="1 4">
    <name type="scientific">Leptospira adleri</name>
    <dbReference type="NCBI Taxonomy" id="2023186"/>
    <lineage>
        <taxon>Bacteria</taxon>
        <taxon>Pseudomonadati</taxon>
        <taxon>Spirochaetota</taxon>
        <taxon>Spirochaetia</taxon>
        <taxon>Leptospirales</taxon>
        <taxon>Leptospiraceae</taxon>
        <taxon>Leptospira</taxon>
    </lineage>
</organism>